<dbReference type="EMBL" id="QGDL01000007">
    <property type="protein sequence ID" value="PWJ28997.1"/>
    <property type="molecule type" value="Genomic_DNA"/>
</dbReference>
<dbReference type="PIRSF" id="PIRSF037226">
    <property type="entry name" value="Amidohydrolase_ACY1L2_prd"/>
    <property type="match status" value="1"/>
</dbReference>
<name>A0A2Y9BK93_9FIRM</name>
<dbReference type="NCBIfam" id="TIGR01891">
    <property type="entry name" value="amidohydrolases"/>
    <property type="match status" value="1"/>
</dbReference>
<dbReference type="GO" id="GO:0071713">
    <property type="term" value="F:para-aminobenzoyl-glutamate hydrolase activity"/>
    <property type="evidence" value="ECO:0007669"/>
    <property type="project" value="TreeGrafter"/>
</dbReference>
<dbReference type="GO" id="GO:0046657">
    <property type="term" value="P:folic acid catabolic process"/>
    <property type="evidence" value="ECO:0007669"/>
    <property type="project" value="TreeGrafter"/>
</dbReference>
<dbReference type="InterPro" id="IPR011650">
    <property type="entry name" value="Peptidase_M20_dimer"/>
</dbReference>
<dbReference type="InterPro" id="IPR017439">
    <property type="entry name" value="Amidohydrolase"/>
</dbReference>
<dbReference type="GO" id="GO:0005737">
    <property type="term" value="C:cytoplasm"/>
    <property type="evidence" value="ECO:0007669"/>
    <property type="project" value="TreeGrafter"/>
</dbReference>
<dbReference type="GO" id="GO:0016805">
    <property type="term" value="F:dipeptidase activity"/>
    <property type="evidence" value="ECO:0007669"/>
    <property type="project" value="InterPro"/>
</dbReference>
<dbReference type="Pfam" id="PF07687">
    <property type="entry name" value="M20_dimer"/>
    <property type="match status" value="1"/>
</dbReference>
<evidence type="ECO:0000259" key="2">
    <source>
        <dbReference type="Pfam" id="PF07687"/>
    </source>
</evidence>
<dbReference type="FunFam" id="3.30.70.360:FF:000004">
    <property type="entry name" value="Peptidase M20 domain-containing protein 2"/>
    <property type="match status" value="1"/>
</dbReference>
<evidence type="ECO:0000256" key="1">
    <source>
        <dbReference type="PIRNR" id="PIRNR037226"/>
    </source>
</evidence>
<dbReference type="Pfam" id="PF01546">
    <property type="entry name" value="Peptidase_M20"/>
    <property type="match status" value="1"/>
</dbReference>
<protein>
    <recommendedName>
        <fullName evidence="1">Peptidase M20 domain-containing protein 2</fullName>
    </recommendedName>
</protein>
<dbReference type="InterPro" id="IPR036264">
    <property type="entry name" value="Bact_exopeptidase_dim_dom"/>
</dbReference>
<dbReference type="PANTHER" id="PTHR30575">
    <property type="entry name" value="PEPTIDASE M20"/>
    <property type="match status" value="1"/>
</dbReference>
<accession>A0A2Y9BK93</accession>
<keyword evidence="4" id="KW-1185">Reference proteome</keyword>
<dbReference type="Proteomes" id="UP000245845">
    <property type="component" value="Unassembled WGS sequence"/>
</dbReference>
<feature type="domain" description="Peptidase M20 dimerisation" evidence="2">
    <location>
        <begin position="170"/>
        <end position="260"/>
    </location>
</feature>
<reference evidence="3 4" key="1">
    <citation type="submission" date="2018-05" db="EMBL/GenBank/DDBJ databases">
        <title>The Hungate 1000. A catalogue of reference genomes from the rumen microbiome.</title>
        <authorList>
            <person name="Kelly W."/>
        </authorList>
    </citation>
    <scope>NUCLEOTIDE SEQUENCE [LARGE SCALE GENOMIC DNA]</scope>
    <source>
        <strain evidence="3 4">NLAE-zl-C242</strain>
    </source>
</reference>
<dbReference type="RefSeq" id="WP_181368698.1">
    <property type="nucleotide sequence ID" value="NZ_BAAACK010000011.1"/>
</dbReference>
<dbReference type="InterPro" id="IPR052030">
    <property type="entry name" value="Peptidase_M20/M20A_hydrolases"/>
</dbReference>
<organism evidence="3 4">
    <name type="scientific">Faecalicatena orotica</name>
    <dbReference type="NCBI Taxonomy" id="1544"/>
    <lineage>
        <taxon>Bacteria</taxon>
        <taxon>Bacillati</taxon>
        <taxon>Bacillota</taxon>
        <taxon>Clostridia</taxon>
        <taxon>Lachnospirales</taxon>
        <taxon>Lachnospiraceae</taxon>
        <taxon>Faecalicatena</taxon>
    </lineage>
</organism>
<dbReference type="InterPro" id="IPR017144">
    <property type="entry name" value="Xaa-Arg_dipeptidase"/>
</dbReference>
<keyword evidence="3" id="KW-0378">Hydrolase</keyword>
<dbReference type="Gene3D" id="3.30.70.360">
    <property type="match status" value="1"/>
</dbReference>
<sequence length="391" mass="42022">MYKKEKITEVIERNREEITELCEYIFENPELGFHEYKASAALKDFLEKHGFTVEMGVAGLETAFRAERKGKGQGPTVGFFCEYDALPNGHSCGHNIIASSAVMAGAGLAEAMGEYDGNVVVLGTPSEEGSGGGKELLYQAGVMDDIDCAMMFHPGNKTVINDILLAISAYSFTFHGRAAHAGACPEKGISAVEAVIQMFNNVNGMRVTVKPDTRIHGIIKQGGVVTNVIPDLTEAQFGIRAKTKAELEELVERVKNCARGAALSTGCTVDIREIGISYMNLKNSEVLLQLAEKNMADMGEQIDVRNASEGLGSSDVGNISHRIPTFQIMIGVGSPAIPHSEAFAEACGGKRGADIAVRAATALAMTGMDLFNKPELIEKAKEELLKDKEEE</sequence>
<evidence type="ECO:0000313" key="3">
    <source>
        <dbReference type="EMBL" id="PWJ28997.1"/>
    </source>
</evidence>
<gene>
    <name evidence="3" type="ORF">A8806_107145</name>
</gene>
<dbReference type="AlphaFoldDB" id="A0A2Y9BK93"/>
<dbReference type="CDD" id="cd05672">
    <property type="entry name" value="M20_ACY1L2-like"/>
    <property type="match status" value="1"/>
</dbReference>
<dbReference type="InterPro" id="IPR002933">
    <property type="entry name" value="Peptidase_M20"/>
</dbReference>
<dbReference type="SUPFAM" id="SSF53187">
    <property type="entry name" value="Zn-dependent exopeptidases"/>
    <property type="match status" value="1"/>
</dbReference>
<evidence type="ECO:0000313" key="4">
    <source>
        <dbReference type="Proteomes" id="UP000245845"/>
    </source>
</evidence>
<comment type="caution">
    <text evidence="3">The sequence shown here is derived from an EMBL/GenBank/DDBJ whole genome shotgun (WGS) entry which is preliminary data.</text>
</comment>
<dbReference type="PANTHER" id="PTHR30575:SF0">
    <property type="entry name" value="XAA-ARG DIPEPTIDASE"/>
    <property type="match status" value="1"/>
</dbReference>
<comment type="similarity">
    <text evidence="1">Belongs to the peptidase M20A family.</text>
</comment>
<dbReference type="SUPFAM" id="SSF55031">
    <property type="entry name" value="Bacterial exopeptidase dimerisation domain"/>
    <property type="match status" value="1"/>
</dbReference>
<proteinExistence type="inferred from homology"/>
<dbReference type="Gene3D" id="3.40.630.10">
    <property type="entry name" value="Zn peptidases"/>
    <property type="match status" value="1"/>
</dbReference>